<dbReference type="AlphaFoldDB" id="A0A485M3W6"/>
<reference evidence="5" key="1">
    <citation type="submission" date="2019-03" db="EMBL/GenBank/DDBJ databases">
        <authorList>
            <person name="Hao L."/>
        </authorList>
    </citation>
    <scope>NUCLEOTIDE SEQUENCE</scope>
</reference>
<keyword evidence="2 5" id="KW-0378">Hydrolase</keyword>
<sequence>MKSFAVQGGFVVKGPRDVVRDQYVVVEGNTIREIVPKLPEGITEVLGGPDDIVMPGLVNTHTHAAMTLFRGYADDLPLMTWLQDYIFPAEARFVDREFVYLGTLLAAWEMTRSGTTAFCDGYFFEDQVGRAAREVGIRAWLGEGILQFPSPSLQDPSRTIDHSRRFIGRWLDDPLVRPTVFPHAVYTCTRELLEQAYALAEEFDLVFQIHLSETASEVQQAREQLGTTPVRFLDSLGCLSPRTLAAHCVHLDKEEIALLAERGVSVAHNAESNMKLASGIAPIPAMLAAGVNVTIGTDGCASNNNLDMIGELSTAAKLHKVSSMDPTVLDDCTALALATENAAKALRFNGGRLEPGRPADLITLDGRAPNLVPMFNPVSHIVYAATGSNVKDVVIDGKIVVKDFTSLTVDEEALIRECRAICKKIGMGLKK</sequence>
<dbReference type="GO" id="GO:0050270">
    <property type="term" value="F:S-adenosylhomocysteine deaminase activity"/>
    <property type="evidence" value="ECO:0007669"/>
    <property type="project" value="UniProtKB-EC"/>
</dbReference>
<dbReference type="GO" id="GO:0046872">
    <property type="term" value="F:metal ion binding"/>
    <property type="evidence" value="ECO:0007669"/>
    <property type="project" value="UniProtKB-KW"/>
</dbReference>
<gene>
    <name evidence="5" type="primary">mtaD</name>
    <name evidence="5" type="ORF">SCFA_450017</name>
</gene>
<evidence type="ECO:0000256" key="1">
    <source>
        <dbReference type="ARBA" id="ARBA00022723"/>
    </source>
</evidence>
<dbReference type="SUPFAM" id="SSF51556">
    <property type="entry name" value="Metallo-dependent hydrolases"/>
    <property type="match status" value="1"/>
</dbReference>
<proteinExistence type="inferred from homology"/>
<keyword evidence="3" id="KW-0862">Zinc</keyword>
<evidence type="ECO:0000313" key="5">
    <source>
        <dbReference type="EMBL" id="VFU15779.1"/>
    </source>
</evidence>
<dbReference type="Gene3D" id="2.30.40.10">
    <property type="entry name" value="Urease, subunit C, domain 1"/>
    <property type="match status" value="1"/>
</dbReference>
<dbReference type="InterPro" id="IPR023512">
    <property type="entry name" value="Deaminase_MtaD/DadD"/>
</dbReference>
<dbReference type="GO" id="GO:0090614">
    <property type="term" value="F:5'-methylthioadenosine deaminase activity"/>
    <property type="evidence" value="ECO:0007669"/>
    <property type="project" value="UniProtKB-EC"/>
</dbReference>
<dbReference type="SUPFAM" id="SSF51338">
    <property type="entry name" value="Composite domain of metallo-dependent hydrolases"/>
    <property type="match status" value="1"/>
</dbReference>
<dbReference type="InterPro" id="IPR006680">
    <property type="entry name" value="Amidohydro-rel"/>
</dbReference>
<dbReference type="Gene3D" id="3.20.20.140">
    <property type="entry name" value="Metal-dependent hydrolases"/>
    <property type="match status" value="1"/>
</dbReference>
<dbReference type="PANTHER" id="PTHR43794:SF11">
    <property type="entry name" value="AMIDOHYDROLASE-RELATED DOMAIN-CONTAINING PROTEIN"/>
    <property type="match status" value="1"/>
</dbReference>
<dbReference type="HAMAP" id="MF_01281">
    <property type="entry name" value="MTA_SAH_deamin"/>
    <property type="match status" value="1"/>
</dbReference>
<dbReference type="InterPro" id="IPR011059">
    <property type="entry name" value="Metal-dep_hydrolase_composite"/>
</dbReference>
<evidence type="ECO:0000259" key="4">
    <source>
        <dbReference type="Pfam" id="PF01979"/>
    </source>
</evidence>
<dbReference type="EMBL" id="CAADRM010000109">
    <property type="protein sequence ID" value="VFU15779.1"/>
    <property type="molecule type" value="Genomic_DNA"/>
</dbReference>
<feature type="domain" description="Amidohydrolase-related" evidence="4">
    <location>
        <begin position="52"/>
        <end position="400"/>
    </location>
</feature>
<accession>A0A485M3W6</accession>
<dbReference type="Pfam" id="PF01979">
    <property type="entry name" value="Amidohydro_1"/>
    <property type="match status" value="1"/>
</dbReference>
<organism evidence="5">
    <name type="scientific">anaerobic digester metagenome</name>
    <dbReference type="NCBI Taxonomy" id="1263854"/>
    <lineage>
        <taxon>unclassified sequences</taxon>
        <taxon>metagenomes</taxon>
        <taxon>ecological metagenomes</taxon>
    </lineage>
</organism>
<evidence type="ECO:0000256" key="3">
    <source>
        <dbReference type="ARBA" id="ARBA00022833"/>
    </source>
</evidence>
<dbReference type="CDD" id="cd01298">
    <property type="entry name" value="ATZ_TRZ_like"/>
    <property type="match status" value="1"/>
</dbReference>
<dbReference type="FunFam" id="3.20.20.140:FF:000014">
    <property type="entry name" value="5-methylthioadenosine/S-adenosylhomocysteine deaminase"/>
    <property type="match status" value="1"/>
</dbReference>
<dbReference type="EC" id="3.5.4.31" evidence="5"/>
<dbReference type="EC" id="3.5.4.28" evidence="5"/>
<dbReference type="PANTHER" id="PTHR43794">
    <property type="entry name" value="AMINOHYDROLASE SSNA-RELATED"/>
    <property type="match status" value="1"/>
</dbReference>
<dbReference type="InterPro" id="IPR050287">
    <property type="entry name" value="MTA/SAH_deaminase"/>
</dbReference>
<keyword evidence="1" id="KW-0479">Metal-binding</keyword>
<name>A0A485M3W6_9ZZZZ</name>
<evidence type="ECO:0000256" key="2">
    <source>
        <dbReference type="ARBA" id="ARBA00022801"/>
    </source>
</evidence>
<dbReference type="InterPro" id="IPR032466">
    <property type="entry name" value="Metal_Hydrolase"/>
</dbReference>
<protein>
    <submittedName>
        <fullName evidence="5">5-methylthioadenosine/S-adenosylhomocysteine deaminase 2</fullName>
        <ecNumber evidence="5">3.5.4.28</ecNumber>
        <ecNumber evidence="5">3.5.4.31</ecNumber>
    </submittedName>
</protein>